<gene>
    <name evidence="1" type="ORF">BofuT4_uP139940.1</name>
</gene>
<dbReference type="AlphaFoldDB" id="G2YN72"/>
<dbReference type="HOGENOM" id="CLU_3106118_0_0_1"/>
<dbReference type="InParanoid" id="G2YN72"/>
<proteinExistence type="predicted"/>
<evidence type="ECO:0000313" key="1">
    <source>
        <dbReference type="EMBL" id="CCD53070.1"/>
    </source>
</evidence>
<sequence length="51" mass="5728">MSVASSTYLLGQNNVQAKCTTYKSMGSRGDLFQHEGCNYTERAYSYHTISK</sequence>
<organism evidence="1 2">
    <name type="scientific">Botryotinia fuckeliana (strain T4)</name>
    <name type="common">Noble rot fungus</name>
    <name type="synonym">Botrytis cinerea</name>
    <dbReference type="NCBI Taxonomy" id="999810"/>
    <lineage>
        <taxon>Eukaryota</taxon>
        <taxon>Fungi</taxon>
        <taxon>Dikarya</taxon>
        <taxon>Ascomycota</taxon>
        <taxon>Pezizomycotina</taxon>
        <taxon>Leotiomycetes</taxon>
        <taxon>Helotiales</taxon>
        <taxon>Sclerotiniaceae</taxon>
        <taxon>Botrytis</taxon>
    </lineage>
</organism>
<name>G2YN72_BOTF4</name>
<dbReference type="EMBL" id="FQ790345">
    <property type="protein sequence ID" value="CCD53070.1"/>
    <property type="molecule type" value="Genomic_DNA"/>
</dbReference>
<protein>
    <submittedName>
        <fullName evidence="1">Uncharacterized protein</fullName>
    </submittedName>
</protein>
<reference evidence="2" key="1">
    <citation type="journal article" date="2011" name="PLoS Genet.">
        <title>Genomic analysis of the necrotrophic fungal pathogens Sclerotinia sclerotiorum and Botrytis cinerea.</title>
        <authorList>
            <person name="Amselem J."/>
            <person name="Cuomo C.A."/>
            <person name="van Kan J.A."/>
            <person name="Viaud M."/>
            <person name="Benito E.P."/>
            <person name="Couloux A."/>
            <person name="Coutinho P.M."/>
            <person name="de Vries R.P."/>
            <person name="Dyer P.S."/>
            <person name="Fillinger S."/>
            <person name="Fournier E."/>
            <person name="Gout L."/>
            <person name="Hahn M."/>
            <person name="Kohn L."/>
            <person name="Lapalu N."/>
            <person name="Plummer K.M."/>
            <person name="Pradier J.M."/>
            <person name="Quevillon E."/>
            <person name="Sharon A."/>
            <person name="Simon A."/>
            <person name="ten Have A."/>
            <person name="Tudzynski B."/>
            <person name="Tudzynski P."/>
            <person name="Wincker P."/>
            <person name="Andrew M."/>
            <person name="Anthouard V."/>
            <person name="Beever R.E."/>
            <person name="Beffa R."/>
            <person name="Benoit I."/>
            <person name="Bouzid O."/>
            <person name="Brault B."/>
            <person name="Chen Z."/>
            <person name="Choquer M."/>
            <person name="Collemare J."/>
            <person name="Cotton P."/>
            <person name="Danchin E.G."/>
            <person name="Da Silva C."/>
            <person name="Gautier A."/>
            <person name="Giraud C."/>
            <person name="Giraud T."/>
            <person name="Gonzalez C."/>
            <person name="Grossetete S."/>
            <person name="Guldener U."/>
            <person name="Henrissat B."/>
            <person name="Howlett B.J."/>
            <person name="Kodira C."/>
            <person name="Kretschmer M."/>
            <person name="Lappartient A."/>
            <person name="Leroch M."/>
            <person name="Levis C."/>
            <person name="Mauceli E."/>
            <person name="Neuveglise C."/>
            <person name="Oeser B."/>
            <person name="Pearson M."/>
            <person name="Poulain J."/>
            <person name="Poussereau N."/>
            <person name="Quesneville H."/>
            <person name="Rascle C."/>
            <person name="Schumacher J."/>
            <person name="Segurens B."/>
            <person name="Sexton A."/>
            <person name="Silva E."/>
            <person name="Sirven C."/>
            <person name="Soanes D.M."/>
            <person name="Talbot N.J."/>
            <person name="Templeton M."/>
            <person name="Yandava C."/>
            <person name="Yarden O."/>
            <person name="Zeng Q."/>
            <person name="Rollins J.A."/>
            <person name="Lebrun M.H."/>
            <person name="Dickman M."/>
        </authorList>
    </citation>
    <scope>NUCLEOTIDE SEQUENCE [LARGE SCALE GENOMIC DNA]</scope>
    <source>
        <strain evidence="2">T4</strain>
    </source>
</reference>
<accession>G2YN72</accession>
<dbReference type="Proteomes" id="UP000008177">
    <property type="component" value="Unplaced contigs"/>
</dbReference>
<evidence type="ECO:0000313" key="2">
    <source>
        <dbReference type="Proteomes" id="UP000008177"/>
    </source>
</evidence>